<dbReference type="InterPro" id="IPR050440">
    <property type="entry name" value="Laminin/Netrin_ECM"/>
</dbReference>
<feature type="disulfide bond" evidence="12">
    <location>
        <begin position="1038"/>
        <end position="1055"/>
    </location>
</feature>
<evidence type="ECO:0000256" key="8">
    <source>
        <dbReference type="ARBA" id="ARBA00023054"/>
    </source>
</evidence>
<evidence type="ECO:0000256" key="13">
    <source>
        <dbReference type="SAM" id="Coils"/>
    </source>
</evidence>
<keyword evidence="7" id="KW-0130">Cell adhesion</keyword>
<feature type="disulfide bond" evidence="12">
    <location>
        <begin position="711"/>
        <end position="728"/>
    </location>
</feature>
<evidence type="ECO:0000256" key="7">
    <source>
        <dbReference type="ARBA" id="ARBA00022889"/>
    </source>
</evidence>
<evidence type="ECO:0000256" key="12">
    <source>
        <dbReference type="PROSITE-ProRule" id="PRU00460"/>
    </source>
</evidence>
<evidence type="ECO:0000313" key="17">
    <source>
        <dbReference type="EMBL" id="KAH0616507.1"/>
    </source>
</evidence>
<feature type="disulfide bond" evidence="12">
    <location>
        <begin position="774"/>
        <end position="783"/>
    </location>
</feature>
<evidence type="ECO:0000256" key="11">
    <source>
        <dbReference type="ARBA" id="ARBA00023292"/>
    </source>
</evidence>
<dbReference type="SMART" id="SM00181">
    <property type="entry name" value="EGF"/>
    <property type="match status" value="7"/>
</dbReference>
<evidence type="ECO:0000256" key="4">
    <source>
        <dbReference type="ARBA" id="ARBA00022729"/>
    </source>
</evidence>
<feature type="domain" description="Laminin EGF-like" evidence="14">
    <location>
        <begin position="661"/>
        <end position="708"/>
    </location>
</feature>
<feature type="disulfide bond" evidence="12">
    <location>
        <begin position="971"/>
        <end position="983"/>
    </location>
</feature>
<organism evidence="17 18">
    <name type="scientific">Phrynosoma platyrhinos</name>
    <name type="common">Desert horned lizard</name>
    <dbReference type="NCBI Taxonomy" id="52577"/>
    <lineage>
        <taxon>Eukaryota</taxon>
        <taxon>Metazoa</taxon>
        <taxon>Chordata</taxon>
        <taxon>Craniata</taxon>
        <taxon>Vertebrata</taxon>
        <taxon>Euteleostomi</taxon>
        <taxon>Lepidosauria</taxon>
        <taxon>Squamata</taxon>
        <taxon>Bifurcata</taxon>
        <taxon>Unidentata</taxon>
        <taxon>Episquamata</taxon>
        <taxon>Toxicofera</taxon>
        <taxon>Iguania</taxon>
        <taxon>Phrynosomatidae</taxon>
        <taxon>Phrynosomatinae</taxon>
        <taxon>Phrynosoma</taxon>
    </lineage>
</organism>
<dbReference type="PRINTS" id="PR00011">
    <property type="entry name" value="EGFLAMININ"/>
</dbReference>
<feature type="disulfide bond" evidence="12">
    <location>
        <begin position="131"/>
        <end position="140"/>
    </location>
</feature>
<dbReference type="Gene3D" id="2.10.25.10">
    <property type="entry name" value="Laminin"/>
    <property type="match status" value="11"/>
</dbReference>
<keyword evidence="8 13" id="KW-0175">Coiled coil</keyword>
<dbReference type="CDD" id="cd22301">
    <property type="entry name" value="cc_LAMB4_C"/>
    <property type="match status" value="1"/>
</dbReference>
<feature type="disulfide bond" evidence="12">
    <location>
        <begin position="323"/>
        <end position="337"/>
    </location>
</feature>
<feature type="domain" description="Laminin EGF-like" evidence="14">
    <location>
        <begin position="289"/>
        <end position="339"/>
    </location>
</feature>
<feature type="domain" description="Laminin EGF-like" evidence="14">
    <location>
        <begin position="1036"/>
        <end position="1082"/>
    </location>
</feature>
<feature type="disulfide bond" evidence="12">
    <location>
        <begin position="709"/>
        <end position="721"/>
    </location>
</feature>
<dbReference type="InterPro" id="IPR056860">
    <property type="entry name" value="LAMB4_dom"/>
</dbReference>
<dbReference type="Pfam" id="PF23219">
    <property type="entry name" value="LAMB1"/>
    <property type="match status" value="1"/>
</dbReference>
<gene>
    <name evidence="17" type="ORF">JD844_027654</name>
</gene>
<dbReference type="EMBL" id="JAIPUX010005290">
    <property type="protein sequence ID" value="KAH0616507.1"/>
    <property type="molecule type" value="Genomic_DNA"/>
</dbReference>
<feature type="disulfide bond" evidence="12">
    <location>
        <begin position="196"/>
        <end position="205"/>
    </location>
</feature>
<dbReference type="Pfam" id="PF21199">
    <property type="entry name" value="LAMININ_IV_B"/>
    <property type="match status" value="1"/>
</dbReference>
<dbReference type="InterPro" id="IPR002049">
    <property type="entry name" value="LE_dom"/>
</dbReference>
<feature type="domain" description="Laminin EGF-like" evidence="14">
    <location>
        <begin position="913"/>
        <end position="970"/>
    </location>
</feature>
<dbReference type="InterPro" id="IPR000742">
    <property type="entry name" value="EGF"/>
</dbReference>
<evidence type="ECO:0000256" key="5">
    <source>
        <dbReference type="ARBA" id="ARBA00022737"/>
    </source>
</evidence>
<feature type="disulfide bond" evidence="12">
    <location>
        <begin position="259"/>
        <end position="268"/>
    </location>
</feature>
<feature type="disulfide bond" evidence="12">
    <location>
        <begin position="682"/>
        <end position="691"/>
    </location>
</feature>
<dbReference type="CDD" id="cd00055">
    <property type="entry name" value="EGF_Lam"/>
    <property type="match status" value="13"/>
</dbReference>
<name>A0ABQ7SGT0_PHRPL</name>
<dbReference type="Gene3D" id="2.60.120.260">
    <property type="entry name" value="Galactose-binding domain-like"/>
    <property type="match status" value="2"/>
</dbReference>
<evidence type="ECO:0000259" key="16">
    <source>
        <dbReference type="PROSITE" id="PS51117"/>
    </source>
</evidence>
<feature type="domain" description="Laminin N-terminal" evidence="16">
    <location>
        <begin position="1"/>
        <end position="98"/>
    </location>
</feature>
<dbReference type="Pfam" id="PF00055">
    <property type="entry name" value="Laminin_N"/>
    <property type="match status" value="2"/>
</dbReference>
<feature type="disulfide bond" evidence="12">
    <location>
        <begin position="1036"/>
        <end position="1048"/>
    </location>
</feature>
<dbReference type="PROSITE" id="PS51117">
    <property type="entry name" value="LAMININ_NTER"/>
    <property type="match status" value="1"/>
</dbReference>
<feature type="disulfide bond" evidence="12">
    <location>
        <begin position="786"/>
        <end position="800"/>
    </location>
</feature>
<evidence type="ECO:0000259" key="14">
    <source>
        <dbReference type="PROSITE" id="PS50027"/>
    </source>
</evidence>
<feature type="disulfide bond" evidence="12">
    <location>
        <begin position="663"/>
        <end position="680"/>
    </location>
</feature>
<evidence type="ECO:0000313" key="18">
    <source>
        <dbReference type="Proteomes" id="UP000826234"/>
    </source>
</evidence>
<comment type="subcellular location">
    <subcellularLocation>
        <location evidence="1">Secreted</location>
        <location evidence="1">Extracellular space</location>
        <location evidence="1">Extracellular matrix</location>
        <location evidence="1">Basement membrane</location>
    </subcellularLocation>
</comment>
<dbReference type="InterPro" id="IPR013015">
    <property type="entry name" value="Laminin_IV_B"/>
</dbReference>
<feature type="non-terminal residue" evidence="17">
    <location>
        <position position="1"/>
    </location>
</feature>
<dbReference type="InterPro" id="IPR056863">
    <property type="entry name" value="LMN_ATRN_NET-like_EGF"/>
</dbReference>
<comment type="caution">
    <text evidence="12">Lacks conserved residue(s) required for the propagation of feature annotation.</text>
</comment>
<feature type="domain" description="Laminin EGF-like" evidence="14">
    <location>
        <begin position="166"/>
        <end position="228"/>
    </location>
</feature>
<feature type="domain" description="Laminin IV type B" evidence="15">
    <location>
        <begin position="379"/>
        <end position="655"/>
    </location>
</feature>
<evidence type="ECO:0000256" key="6">
    <source>
        <dbReference type="ARBA" id="ARBA00022869"/>
    </source>
</evidence>
<keyword evidence="11 12" id="KW-0424">Laminin EGF-like domain</keyword>
<evidence type="ECO:0008006" key="19">
    <source>
        <dbReference type="Google" id="ProtNLM"/>
    </source>
</evidence>
<sequence>DEQKCFTCDSRYPYHPFFQANSHLIENVITDFETDQKKWWQSENGEWLPLTLELITFTNLRINFTKLHTLGDTLLGQKLHNPLDKYYYALYEMVVRGSCFCNGHASSCGPVQNLRGDVFHRPGMVHGSCLCEHNTDGLSCERCKDFYNDAPWRPAEGSQENACQKCECNGHSESCHFDMAVYLSNNRISGGVCEDCQHNTMGQHCDQCKLFFYRDPQKAISDPHACISCDCDPEGTMYNGLCESHTDPALGTIAGQCRCKENVEGVHCDKCKPNYYGMSGSDPLGCQPCNCNPSGSLSFSVCNPETGECLCQQFATGQHCEECLQGYWGIGSNLYGCSPCDCDIGGAHNNLCSSTNGQCECLPNIVGRQCTEPAAGHFFLPLDYYIYEAEDSVPLHGSSPLFRVLLLQTSVYKIQPTAMPRCDVYFRQKGYDFTMENGKIILNRNKNRGIRKAAAGQGAMLFDKNTALDIVIRESISGKPVTWSGPGFVRVQSGTGLRFMINNIPFLMDFNIIIRFEPESLEDWIASIVVKPSSPVGSEHCRSEAAFQEPHSLALPSTARIGLLATPVCLEPGREYFVDVYFSVSFASDSKTQSSILIDALGLIPRISSVENFCDKNDLEEYQQYHCIEIASEIGPHILPEACAKLIASLSARIHNGAVPCRCHPQGSMSSNCEKLGGQCQCKPNVIGRCCDKCSAGSHSFGSQGCLSCDCHPQGSVSALCDQVTGQCLCRPEVDGRQCNRCLAGYFGFPHCRPCPCNGFAELCDPQTGACLDCKEFTTGDNCERCIDGYYGNPLKREPCHPCMCPDSPTSNRYFAHSCYQDPWTMQLICNCLVGYSGNQCDDCPSGFYGNPKVAGQCLPCSCNNNIDEEDPDACDKDTGVCLKCLYDTHGPNCQFCKPGYFGSALLRNCTKCNCNLLGVDPTECVSGDGLCLCDQSTGICPCLPKVIGSKCDQCAPGYWNMIQGIGCHACDCNPKHSQNNLCDQARKDRKTIHFLTVDSLQVTGQCSCKLGYTGRRCDICDENYFGDPQIHCISCKCHKDGTLKPECDKDTGACNCRVGVTGRFCDQCARGYDQDFPSCSRCHICFDQQKVSQMYLQPDFLDQFPDLNRTIEDIRKDADHLSETLQKKNELHHRINYMHLQDLLNKIRNYYRIMLSVGERISSAKSVLTHGEKTRSTIVAMLEDFATKASIALDQLKMFNTSDIQNLNEKICGIPGNLPCVVSDCGGALCRDKQKGKHCGGPGCNGALPLSTNAIGKASQTAVLVNNLTKQMQGSENKIGSIRRMTEDTKKKATQIHGDLEKSRNQIEMEGENAKSLIKKLKNFLLEESAPPEDIEKVANYVLGITLPVTSYELTNVLEKLKRFMTHCDDSATYVDKLNKHMEEAQTLLVKAQKAENVTKALLTPDEFIRNLEKTENIQGQTKDELTKLNGKIAETKTKISEDFANLKKEYVILQEKLKTKGLPLATLEKMNQLKMEAEEFAKETEEKMKRIADLEKKIQDLNQIKQTKADQLKQLEDQVIAIKNEITEQSNKYATCKS</sequence>
<feature type="disulfide bond" evidence="12">
    <location>
        <begin position="1057"/>
        <end position="1066"/>
    </location>
</feature>
<dbReference type="InterPro" id="IPR008211">
    <property type="entry name" value="Laminin_N"/>
</dbReference>
<protein>
    <recommendedName>
        <fullName evidence="19">Laminin subunit beta 4</fullName>
    </recommendedName>
</protein>
<keyword evidence="9 12" id="KW-1015">Disulfide bond</keyword>
<accession>A0ABQ7SGT0</accession>
<evidence type="ECO:0000256" key="3">
    <source>
        <dbReference type="ARBA" id="ARBA00022530"/>
    </source>
</evidence>
<evidence type="ECO:0000259" key="15">
    <source>
        <dbReference type="PROSITE" id="PS51116"/>
    </source>
</evidence>
<dbReference type="PANTHER" id="PTHR10574:SF279">
    <property type="entry name" value="LAMININ SUBUNIT BETA 4"/>
    <property type="match status" value="1"/>
</dbReference>
<evidence type="ECO:0000256" key="1">
    <source>
        <dbReference type="ARBA" id="ARBA00004302"/>
    </source>
</evidence>
<feature type="disulfide bond" evidence="12">
    <location>
        <begin position="1009"/>
        <end position="1018"/>
    </location>
</feature>
<feature type="disulfide bond" evidence="12">
    <location>
        <begin position="311"/>
        <end position="320"/>
    </location>
</feature>
<keyword evidence="2" id="KW-0964">Secreted</keyword>
<keyword evidence="6" id="KW-0084">Basement membrane</keyword>
<keyword evidence="4" id="KW-0732">Signal</keyword>
<feature type="domain" description="Laminin EGF-like" evidence="14">
    <location>
        <begin position="229"/>
        <end position="288"/>
    </location>
</feature>
<feature type="domain" description="Laminin EGF-like" evidence="14">
    <location>
        <begin position="99"/>
        <end position="165"/>
    </location>
</feature>
<keyword evidence="3" id="KW-0272">Extracellular matrix</keyword>
<dbReference type="PROSITE" id="PS50027">
    <property type="entry name" value="EGF_LAM_2"/>
    <property type="match status" value="10"/>
</dbReference>
<dbReference type="Pfam" id="PF24973">
    <property type="entry name" value="EGF_LMN_ATRN"/>
    <property type="match status" value="1"/>
</dbReference>
<dbReference type="PROSITE" id="PS01248">
    <property type="entry name" value="EGF_LAM_1"/>
    <property type="match status" value="6"/>
</dbReference>
<feature type="disulfide bond" evidence="12">
    <location>
        <begin position="943"/>
        <end position="952"/>
    </location>
</feature>
<feature type="domain" description="Laminin EGF-like" evidence="14">
    <location>
        <begin position="755"/>
        <end position="802"/>
    </location>
</feature>
<keyword evidence="5" id="KW-0677">Repeat</keyword>
<dbReference type="SMART" id="SM00180">
    <property type="entry name" value="EGF_Lam"/>
    <property type="match status" value="13"/>
</dbReference>
<reference evidence="17 18" key="1">
    <citation type="journal article" date="2022" name="Gigascience">
        <title>A chromosome-level genome assembly and annotation of the desert horned lizard, Phrynosoma platyrhinos, provides insight into chromosomal rearrangements among reptiles.</title>
        <authorList>
            <person name="Koochekian N."/>
            <person name="Ascanio A."/>
            <person name="Farleigh K."/>
            <person name="Card D.C."/>
            <person name="Schield D.R."/>
            <person name="Castoe T.A."/>
            <person name="Jezkova T."/>
        </authorList>
    </citation>
    <scope>NUCLEOTIDE SEQUENCE [LARGE SCALE GENOMIC DNA]</scope>
    <source>
        <strain evidence="17">NK-2021</strain>
    </source>
</reference>
<evidence type="ECO:0000256" key="9">
    <source>
        <dbReference type="ARBA" id="ARBA00023157"/>
    </source>
</evidence>
<dbReference type="PROSITE" id="PS51116">
    <property type="entry name" value="LAMININ_IVB"/>
    <property type="match status" value="1"/>
</dbReference>
<feature type="disulfide bond" evidence="12">
    <location>
        <begin position="730"/>
        <end position="739"/>
    </location>
</feature>
<feature type="coiled-coil region" evidence="13">
    <location>
        <begin position="1438"/>
        <end position="1534"/>
    </location>
</feature>
<proteinExistence type="predicted"/>
<feature type="disulfide bond" evidence="12">
    <location>
        <begin position="661"/>
        <end position="673"/>
    </location>
</feature>
<keyword evidence="18" id="KW-1185">Reference proteome</keyword>
<feature type="domain" description="Laminin EGF-like" evidence="14">
    <location>
        <begin position="709"/>
        <end position="754"/>
    </location>
</feature>
<dbReference type="Proteomes" id="UP000826234">
    <property type="component" value="Unassembled WGS sequence"/>
</dbReference>
<feature type="domain" description="Laminin EGF-like" evidence="14">
    <location>
        <begin position="971"/>
        <end position="1035"/>
    </location>
</feature>
<dbReference type="Gene3D" id="2.170.300.10">
    <property type="entry name" value="Tie2 ligand-binding domain superfamily"/>
    <property type="match status" value="1"/>
</dbReference>
<evidence type="ECO:0000256" key="10">
    <source>
        <dbReference type="ARBA" id="ARBA00023180"/>
    </source>
</evidence>
<keyword evidence="10" id="KW-0325">Glycoprotein</keyword>
<dbReference type="SUPFAM" id="SSF57196">
    <property type="entry name" value="EGF/Laminin"/>
    <property type="match status" value="12"/>
</dbReference>
<comment type="caution">
    <text evidence="17">The sequence shown here is derived from an EMBL/GenBank/DDBJ whole genome shotgun (WGS) entry which is preliminary data.</text>
</comment>
<dbReference type="Pfam" id="PF24999">
    <property type="entry name" value="LAMB4"/>
    <property type="match status" value="1"/>
</dbReference>
<dbReference type="PANTHER" id="PTHR10574">
    <property type="entry name" value="NETRIN/LAMININ-RELATED"/>
    <property type="match status" value="1"/>
</dbReference>
<dbReference type="InterPro" id="IPR056558">
    <property type="entry name" value="LAMB1-4_helical"/>
</dbReference>
<dbReference type="Pfam" id="PF00053">
    <property type="entry name" value="EGF_laminin"/>
    <property type="match status" value="11"/>
</dbReference>
<evidence type="ECO:0000256" key="2">
    <source>
        <dbReference type="ARBA" id="ARBA00022525"/>
    </source>
</evidence>